<dbReference type="STRING" id="394503.Ccel_2340"/>
<keyword evidence="1" id="KW-0472">Membrane</keyword>
<protein>
    <recommendedName>
        <fullName evidence="4">SMODS and SLOG-associating 2TM effector domain-containing protein</fullName>
    </recommendedName>
</protein>
<dbReference type="AlphaFoldDB" id="B8I5E0"/>
<evidence type="ECO:0000256" key="1">
    <source>
        <dbReference type="SAM" id="Phobius"/>
    </source>
</evidence>
<keyword evidence="3" id="KW-1185">Reference proteome</keyword>
<dbReference type="Proteomes" id="UP000001349">
    <property type="component" value="Chromosome"/>
</dbReference>
<dbReference type="HOGENOM" id="CLU_120405_2_0_9"/>
<sequence>MNDKNRFYAKNYLYRNLNYYDKKAASNKKLYNLFVILDIVISAFIPFTALFNDVFFQTKYIVALMGSFITILSAFKTSFGLHKKWVEYRTTAEILEYHKRLYLTESTPYNKSNKHELLISNVNSIVEKENRTWRSAELSIKKPTRN</sequence>
<dbReference type="Pfam" id="PF14015">
    <property type="entry name" value="DUF4231"/>
    <property type="match status" value="1"/>
</dbReference>
<evidence type="ECO:0000313" key="3">
    <source>
        <dbReference type="Proteomes" id="UP000001349"/>
    </source>
</evidence>
<name>B8I5E0_RUMCH</name>
<feature type="transmembrane region" description="Helical" evidence="1">
    <location>
        <begin position="30"/>
        <end position="51"/>
    </location>
</feature>
<accession>B8I5E0</accession>
<dbReference type="RefSeq" id="WP_015925768.1">
    <property type="nucleotide sequence ID" value="NC_011898.1"/>
</dbReference>
<gene>
    <name evidence="2" type="ordered locus">Ccel_2340</name>
</gene>
<dbReference type="EMBL" id="CP001348">
    <property type="protein sequence ID" value="ACL76676.1"/>
    <property type="molecule type" value="Genomic_DNA"/>
</dbReference>
<feature type="transmembrane region" description="Helical" evidence="1">
    <location>
        <begin position="57"/>
        <end position="75"/>
    </location>
</feature>
<dbReference type="NCBIfam" id="NF033634">
    <property type="entry name" value="SLATT_1"/>
    <property type="match status" value="1"/>
</dbReference>
<keyword evidence="1" id="KW-0812">Transmembrane</keyword>
<organism evidence="2 3">
    <name type="scientific">Ruminiclostridium cellulolyticum (strain ATCC 35319 / DSM 5812 / JCM 6584 / H10)</name>
    <name type="common">Clostridium cellulolyticum</name>
    <dbReference type="NCBI Taxonomy" id="394503"/>
    <lineage>
        <taxon>Bacteria</taxon>
        <taxon>Bacillati</taxon>
        <taxon>Bacillota</taxon>
        <taxon>Clostridia</taxon>
        <taxon>Eubacteriales</taxon>
        <taxon>Oscillospiraceae</taxon>
        <taxon>Ruminiclostridium</taxon>
    </lineage>
</organism>
<dbReference type="OrthoDB" id="9791874at2"/>
<reference evidence="2 3" key="1">
    <citation type="submission" date="2009-01" db="EMBL/GenBank/DDBJ databases">
        <title>Complete sequence of Clostridium cellulolyticum H10.</title>
        <authorList>
            <consortium name="US DOE Joint Genome Institute"/>
            <person name="Lucas S."/>
            <person name="Copeland A."/>
            <person name="Lapidus A."/>
            <person name="Glavina del Rio T."/>
            <person name="Dalin E."/>
            <person name="Tice H."/>
            <person name="Bruce D."/>
            <person name="Goodwin L."/>
            <person name="Pitluck S."/>
            <person name="Chertkov O."/>
            <person name="Saunders E."/>
            <person name="Brettin T."/>
            <person name="Detter J.C."/>
            <person name="Han C."/>
            <person name="Larimer F."/>
            <person name="Land M."/>
            <person name="Hauser L."/>
            <person name="Kyrpides N."/>
            <person name="Ivanova N."/>
            <person name="Zhou J."/>
            <person name="Richardson P."/>
        </authorList>
    </citation>
    <scope>NUCLEOTIDE SEQUENCE [LARGE SCALE GENOMIC DNA]</scope>
    <source>
        <strain evidence="3">ATCC 35319 / DSM 5812 / JCM 6584 / H10</strain>
    </source>
</reference>
<evidence type="ECO:0000313" key="2">
    <source>
        <dbReference type="EMBL" id="ACL76676.1"/>
    </source>
</evidence>
<dbReference type="eggNOG" id="ENOG5033207">
    <property type="taxonomic scope" value="Bacteria"/>
</dbReference>
<dbReference type="InterPro" id="IPR025325">
    <property type="entry name" value="DUF4231"/>
</dbReference>
<keyword evidence="1" id="KW-1133">Transmembrane helix</keyword>
<dbReference type="KEGG" id="cce:Ccel_2340"/>
<evidence type="ECO:0008006" key="4">
    <source>
        <dbReference type="Google" id="ProtNLM"/>
    </source>
</evidence>
<proteinExistence type="predicted"/>